<protein>
    <submittedName>
        <fullName evidence="2">Uncharacterized protein</fullName>
    </submittedName>
</protein>
<accession>A0A6J4UF42</accession>
<reference evidence="2" key="1">
    <citation type="submission" date="2020-02" db="EMBL/GenBank/DDBJ databases">
        <authorList>
            <person name="Meier V. D."/>
        </authorList>
    </citation>
    <scope>NUCLEOTIDE SEQUENCE</scope>
    <source>
        <strain evidence="2">AVDCRST_MAG43</strain>
    </source>
</reference>
<evidence type="ECO:0000313" key="2">
    <source>
        <dbReference type="EMBL" id="CAA9547493.1"/>
    </source>
</evidence>
<dbReference type="EMBL" id="CADCWI010000040">
    <property type="protein sequence ID" value="CAA9547493.1"/>
    <property type="molecule type" value="Genomic_DNA"/>
</dbReference>
<sequence length="44" mass="4849">GHQPGPLWKVGRRRLPESPAPGGSRDRRRVAGRRDSRRGHAGPV</sequence>
<feature type="non-terminal residue" evidence="2">
    <location>
        <position position="44"/>
    </location>
</feature>
<feature type="non-terminal residue" evidence="2">
    <location>
        <position position="1"/>
    </location>
</feature>
<gene>
    <name evidence="2" type="ORF">AVDCRST_MAG43-779</name>
</gene>
<proteinExistence type="predicted"/>
<dbReference type="AlphaFoldDB" id="A0A6J4UF42"/>
<organism evidence="2">
    <name type="scientific">uncultured Thermomicrobiales bacterium</name>
    <dbReference type="NCBI Taxonomy" id="1645740"/>
    <lineage>
        <taxon>Bacteria</taxon>
        <taxon>Pseudomonadati</taxon>
        <taxon>Thermomicrobiota</taxon>
        <taxon>Thermomicrobia</taxon>
        <taxon>Thermomicrobiales</taxon>
        <taxon>environmental samples</taxon>
    </lineage>
</organism>
<evidence type="ECO:0000256" key="1">
    <source>
        <dbReference type="SAM" id="MobiDB-lite"/>
    </source>
</evidence>
<feature type="region of interest" description="Disordered" evidence="1">
    <location>
        <begin position="1"/>
        <end position="44"/>
    </location>
</feature>
<feature type="compositionally biased region" description="Basic residues" evidence="1">
    <location>
        <begin position="26"/>
        <end position="44"/>
    </location>
</feature>
<name>A0A6J4UF42_9BACT</name>